<reference evidence="3 4" key="1">
    <citation type="submission" date="2019-10" db="EMBL/GenBank/DDBJ databases">
        <title>A soil myxobacterium in the family Polyangiaceae.</title>
        <authorList>
            <person name="Li Y."/>
            <person name="Wang J."/>
        </authorList>
    </citation>
    <scope>NUCLEOTIDE SEQUENCE [LARGE SCALE GENOMIC DNA]</scope>
    <source>
        <strain evidence="3 4">DSM 14734</strain>
    </source>
</reference>
<feature type="region of interest" description="Disordered" evidence="1">
    <location>
        <begin position="26"/>
        <end position="52"/>
    </location>
</feature>
<keyword evidence="2" id="KW-0732">Signal</keyword>
<evidence type="ECO:0000256" key="1">
    <source>
        <dbReference type="SAM" id="MobiDB-lite"/>
    </source>
</evidence>
<name>A0A6N7PR25_9BACT</name>
<protein>
    <submittedName>
        <fullName evidence="3">Uncharacterized protein</fullName>
    </submittedName>
</protein>
<proteinExistence type="predicted"/>
<dbReference type="EMBL" id="WJIE01000006">
    <property type="protein sequence ID" value="MRG94498.1"/>
    <property type="molecule type" value="Genomic_DNA"/>
</dbReference>
<evidence type="ECO:0000256" key="2">
    <source>
        <dbReference type="SAM" id="SignalP"/>
    </source>
</evidence>
<comment type="caution">
    <text evidence="3">The sequence shown here is derived from an EMBL/GenBank/DDBJ whole genome shotgun (WGS) entry which is preliminary data.</text>
</comment>
<dbReference type="InterPro" id="IPR006311">
    <property type="entry name" value="TAT_signal"/>
</dbReference>
<accession>A0A6N7PR25</accession>
<feature type="chain" id="PRO_5027079462" evidence="2">
    <location>
        <begin position="26"/>
        <end position="211"/>
    </location>
</feature>
<evidence type="ECO:0000313" key="4">
    <source>
        <dbReference type="Proteomes" id="UP000440224"/>
    </source>
</evidence>
<dbReference type="RefSeq" id="WP_153821350.1">
    <property type="nucleotide sequence ID" value="NZ_WJIE01000006.1"/>
</dbReference>
<keyword evidence="4" id="KW-1185">Reference proteome</keyword>
<organism evidence="3 4">
    <name type="scientific">Polyangium spumosum</name>
    <dbReference type="NCBI Taxonomy" id="889282"/>
    <lineage>
        <taxon>Bacteria</taxon>
        <taxon>Pseudomonadati</taxon>
        <taxon>Myxococcota</taxon>
        <taxon>Polyangia</taxon>
        <taxon>Polyangiales</taxon>
        <taxon>Polyangiaceae</taxon>
        <taxon>Polyangium</taxon>
    </lineage>
</organism>
<dbReference type="AlphaFoldDB" id="A0A6N7PR25"/>
<dbReference type="Proteomes" id="UP000440224">
    <property type="component" value="Unassembled WGS sequence"/>
</dbReference>
<feature type="region of interest" description="Disordered" evidence="1">
    <location>
        <begin position="174"/>
        <end position="211"/>
    </location>
</feature>
<dbReference type="OrthoDB" id="5519265at2"/>
<sequence length="211" mass="22003">MKQSRLFLALGLGAALGGAAALSLAEPTRRAPAPAAPEPPRGGFPPDPPGNASKKQWVFAVSVKDGKASLPRASSVLVANPTPTVRMMGRFAVEFWVGKELLDRIRFDVPMLDRDPKDRRRGPLRGPDFTHVSTRLTVRMADHPRATFVALVDRATGDVQRFAWPPDAEGRLAPLGAAASRAPASAADAGSPGDAGGSVDAGPSDAAADGR</sequence>
<evidence type="ECO:0000313" key="3">
    <source>
        <dbReference type="EMBL" id="MRG94498.1"/>
    </source>
</evidence>
<feature type="compositionally biased region" description="Pro residues" evidence="1">
    <location>
        <begin position="34"/>
        <end position="49"/>
    </location>
</feature>
<gene>
    <name evidence="3" type="ORF">GF068_21615</name>
</gene>
<dbReference type="PROSITE" id="PS51318">
    <property type="entry name" value="TAT"/>
    <property type="match status" value="1"/>
</dbReference>
<feature type="signal peptide" evidence="2">
    <location>
        <begin position="1"/>
        <end position="25"/>
    </location>
</feature>